<comment type="caution">
    <text evidence="1">The sequence shown here is derived from an EMBL/GenBank/DDBJ whole genome shotgun (WGS) entry which is preliminary data.</text>
</comment>
<evidence type="ECO:0000313" key="2">
    <source>
        <dbReference type="Proteomes" id="UP000830835"/>
    </source>
</evidence>
<dbReference type="InterPro" id="IPR012347">
    <property type="entry name" value="Ferritin-like"/>
</dbReference>
<name>A0ABT0CBF6_THEVL</name>
<evidence type="ECO:0000313" key="1">
    <source>
        <dbReference type="EMBL" id="MCJ2543103.1"/>
    </source>
</evidence>
<dbReference type="EMBL" id="JAFIRA010000021">
    <property type="protein sequence ID" value="MCJ2543103.1"/>
    <property type="molecule type" value="Genomic_DNA"/>
</dbReference>
<keyword evidence="2" id="KW-1185">Reference proteome</keyword>
<dbReference type="Pfam" id="PF06175">
    <property type="entry name" value="MiaE"/>
    <property type="match status" value="1"/>
</dbReference>
<dbReference type="Proteomes" id="UP000830835">
    <property type="component" value="Unassembled WGS sequence"/>
</dbReference>
<dbReference type="RefSeq" id="WP_244350381.1">
    <property type="nucleotide sequence ID" value="NZ_JAFIRA010000021.1"/>
</dbReference>
<sequence length="193" mass="21930">MATLQLASRTSDAWIEQATQHIDLILLDHANCEKKAAGNALSLLFRYPSNGQLVETLSPLAREELQHFERVHRHLQRLGIPIKPLSAAPYASLLNQHLRRPEPDHLLDALLVAAIIEARSHERLGLLGIHAPDPELRQFYLWLTAAEERHLQIYLDLALAHFCADHVQERLHTLLQVEAEILSTLHPEPRVHS</sequence>
<dbReference type="PANTHER" id="PTHR42637">
    <property type="entry name" value="TRNA-(MS[2]IO[6]A)-HYDROXYLASE"/>
    <property type="match status" value="1"/>
</dbReference>
<reference evidence="1" key="1">
    <citation type="submission" date="2021-02" db="EMBL/GenBank/DDBJ databases">
        <title>The CRISPR/cas machinery reduction and long-range gene transfer in the hot spring cyanobacterium Synechococcus.</title>
        <authorList>
            <person name="Dvorak P."/>
            <person name="Jahodarova E."/>
            <person name="Hasler P."/>
            <person name="Poulickova A."/>
        </authorList>
    </citation>
    <scope>NUCLEOTIDE SEQUENCE</scope>
    <source>
        <strain evidence="1">Rupite</strain>
    </source>
</reference>
<dbReference type="InterPro" id="IPR009078">
    <property type="entry name" value="Ferritin-like_SF"/>
</dbReference>
<dbReference type="CDD" id="cd07910">
    <property type="entry name" value="MiaE"/>
    <property type="match status" value="1"/>
</dbReference>
<protein>
    <submittedName>
        <fullName evidence="1">tRNA-(Ms[2]io[6]A)-hydroxylase</fullName>
    </submittedName>
</protein>
<dbReference type="InterPro" id="IPR010386">
    <property type="entry name" value="tRNA-Hydrxlase_MiaE"/>
</dbReference>
<proteinExistence type="predicted"/>
<accession>A0ABT0CBF6</accession>
<gene>
    <name evidence="1" type="ORF">JX360_09320</name>
</gene>
<dbReference type="PIRSF" id="PIRSF020736">
    <property type="entry name" value="MiaE"/>
    <property type="match status" value="1"/>
</dbReference>
<dbReference type="SUPFAM" id="SSF47240">
    <property type="entry name" value="Ferritin-like"/>
    <property type="match status" value="1"/>
</dbReference>
<dbReference type="PANTHER" id="PTHR42637:SF1">
    <property type="entry name" value="TRNA 2-(METHYLSULFANYL)-N(6)-ISOPENTENYLADENOSINE(37) HYDROXYLASE"/>
    <property type="match status" value="1"/>
</dbReference>
<dbReference type="Gene3D" id="1.20.1260.10">
    <property type="match status" value="1"/>
</dbReference>
<organism evidence="1 2">
    <name type="scientific">Thermostichus vulcanus str. 'Rupite'</name>
    <dbReference type="NCBI Taxonomy" id="2813851"/>
    <lineage>
        <taxon>Bacteria</taxon>
        <taxon>Bacillati</taxon>
        <taxon>Cyanobacteriota</taxon>
        <taxon>Cyanophyceae</taxon>
        <taxon>Thermostichales</taxon>
        <taxon>Thermostichaceae</taxon>
        <taxon>Thermostichus</taxon>
    </lineage>
</organism>